<dbReference type="KEGG" id="nbe:Back2_29350"/>
<accession>A0A3G9J4R0</accession>
<feature type="domain" description="NodB homology" evidence="3">
    <location>
        <begin position="80"/>
        <end position="256"/>
    </location>
</feature>
<dbReference type="Pfam" id="PF01522">
    <property type="entry name" value="Polysacc_deac_1"/>
    <property type="match status" value="1"/>
</dbReference>
<gene>
    <name evidence="4" type="ORF">Back2_29350</name>
</gene>
<dbReference type="GO" id="GO:0046872">
    <property type="term" value="F:metal ion binding"/>
    <property type="evidence" value="ECO:0007669"/>
    <property type="project" value="UniProtKB-KW"/>
</dbReference>
<dbReference type="SUPFAM" id="SSF88713">
    <property type="entry name" value="Glycoside hydrolase/deacetylase"/>
    <property type="match status" value="1"/>
</dbReference>
<name>A0A3G9J4R0_9ACTN</name>
<proteinExistence type="predicted"/>
<evidence type="ECO:0000256" key="2">
    <source>
        <dbReference type="ARBA" id="ARBA00022801"/>
    </source>
</evidence>
<keyword evidence="5" id="KW-1185">Reference proteome</keyword>
<evidence type="ECO:0000313" key="5">
    <source>
        <dbReference type="Proteomes" id="UP000271573"/>
    </source>
</evidence>
<dbReference type="InterPro" id="IPR011330">
    <property type="entry name" value="Glyco_hydro/deAcase_b/a-brl"/>
</dbReference>
<keyword evidence="2 4" id="KW-0378">Hydrolase</keyword>
<dbReference type="Proteomes" id="UP000271573">
    <property type="component" value="Chromosome"/>
</dbReference>
<sequence>MPLVLPRLGPCTAVAVAIAVSAVTSSIVAGFEPGTRAPHAAISLAGGRTGAINSAARPPVEPLPVATGGRMPRVDCRRAKCVALTFDDGPDVYTERLLRTLRAAHTRATFFMLGIQVQKFPTVARHVAAATEEVGDHTWDHKDLTRLSPHDVLVELARARTEIAAATRMWPAVFRPPYGSTNPTVARMVGGLGMPVILWNVDTMDWRDRKTSVVAQRAVNEARPGAIILMHDIYSSTVDAVPAIIKGLRQRGFTLVTVSQLLGSTRPGQTYFSR</sequence>
<dbReference type="EMBL" id="AP019307">
    <property type="protein sequence ID" value="BBH18648.1"/>
    <property type="molecule type" value="Genomic_DNA"/>
</dbReference>
<dbReference type="GO" id="GO:0005975">
    <property type="term" value="P:carbohydrate metabolic process"/>
    <property type="evidence" value="ECO:0007669"/>
    <property type="project" value="InterPro"/>
</dbReference>
<protein>
    <submittedName>
        <fullName evidence="4">Glycosyl hydrolase</fullName>
    </submittedName>
</protein>
<evidence type="ECO:0000313" key="4">
    <source>
        <dbReference type="EMBL" id="BBH18648.1"/>
    </source>
</evidence>
<reference evidence="4 5" key="1">
    <citation type="submission" date="2018-11" db="EMBL/GenBank/DDBJ databases">
        <title>Complete genome sequence of Nocardioides baekrokdamisoli strain KCTC 39748.</title>
        <authorList>
            <person name="Kang S.W."/>
            <person name="Lee K.C."/>
            <person name="Kim K.K."/>
            <person name="Kim J.S."/>
            <person name="Kim D.S."/>
            <person name="Ko S.H."/>
            <person name="Yang S.H."/>
            <person name="Shin Y.K."/>
            <person name="Lee J.S."/>
        </authorList>
    </citation>
    <scope>NUCLEOTIDE SEQUENCE [LARGE SCALE GENOMIC DNA]</scope>
    <source>
        <strain evidence="4 5">KCTC 39748</strain>
    </source>
</reference>
<dbReference type="Gene3D" id="3.20.20.370">
    <property type="entry name" value="Glycoside hydrolase/deacetylase"/>
    <property type="match status" value="1"/>
</dbReference>
<dbReference type="InterPro" id="IPR002509">
    <property type="entry name" value="NODB_dom"/>
</dbReference>
<dbReference type="PROSITE" id="PS51677">
    <property type="entry name" value="NODB"/>
    <property type="match status" value="1"/>
</dbReference>
<keyword evidence="1" id="KW-0479">Metal-binding</keyword>
<dbReference type="RefSeq" id="WP_197715213.1">
    <property type="nucleotide sequence ID" value="NZ_AP019307.1"/>
</dbReference>
<dbReference type="GO" id="GO:0016020">
    <property type="term" value="C:membrane"/>
    <property type="evidence" value="ECO:0007669"/>
    <property type="project" value="TreeGrafter"/>
</dbReference>
<dbReference type="InterPro" id="IPR050248">
    <property type="entry name" value="Polysacc_deacetylase_ArnD"/>
</dbReference>
<dbReference type="PANTHER" id="PTHR10587">
    <property type="entry name" value="GLYCOSYL TRANSFERASE-RELATED"/>
    <property type="match status" value="1"/>
</dbReference>
<dbReference type="GO" id="GO:0016810">
    <property type="term" value="F:hydrolase activity, acting on carbon-nitrogen (but not peptide) bonds"/>
    <property type="evidence" value="ECO:0007669"/>
    <property type="project" value="InterPro"/>
</dbReference>
<organism evidence="4 5">
    <name type="scientific">Nocardioides baekrokdamisoli</name>
    <dbReference type="NCBI Taxonomy" id="1804624"/>
    <lineage>
        <taxon>Bacteria</taxon>
        <taxon>Bacillati</taxon>
        <taxon>Actinomycetota</taxon>
        <taxon>Actinomycetes</taxon>
        <taxon>Propionibacteriales</taxon>
        <taxon>Nocardioidaceae</taxon>
        <taxon>Nocardioides</taxon>
    </lineage>
</organism>
<dbReference type="AlphaFoldDB" id="A0A3G9J4R0"/>
<evidence type="ECO:0000259" key="3">
    <source>
        <dbReference type="PROSITE" id="PS51677"/>
    </source>
</evidence>
<evidence type="ECO:0000256" key="1">
    <source>
        <dbReference type="ARBA" id="ARBA00022723"/>
    </source>
</evidence>
<dbReference type="PANTHER" id="PTHR10587:SF133">
    <property type="entry name" value="CHITIN DEACETYLASE 1-RELATED"/>
    <property type="match status" value="1"/>
</dbReference>